<dbReference type="PANTHER" id="PTHR43742:SF6">
    <property type="entry name" value="OXIDOREDUCTASE YYAE-RELATED"/>
    <property type="match status" value="1"/>
</dbReference>
<dbReference type="SUPFAM" id="SSF50692">
    <property type="entry name" value="ADC-like"/>
    <property type="match status" value="1"/>
</dbReference>
<dbReference type="SMART" id="SM00926">
    <property type="entry name" value="Molybdop_Fe4S4"/>
    <property type="match status" value="1"/>
</dbReference>
<dbReference type="SUPFAM" id="SSF53706">
    <property type="entry name" value="Formate dehydrogenase/DMSO reductase, domains 1-3"/>
    <property type="match status" value="1"/>
</dbReference>
<dbReference type="Gene3D" id="2.20.25.90">
    <property type="entry name" value="ADC-like domains"/>
    <property type="match status" value="1"/>
</dbReference>
<evidence type="ECO:0000313" key="9">
    <source>
        <dbReference type="EMBL" id="MFC4768178.1"/>
    </source>
</evidence>
<keyword evidence="4" id="KW-0479">Metal-binding</keyword>
<evidence type="ECO:0000256" key="2">
    <source>
        <dbReference type="ARBA" id="ARBA00010312"/>
    </source>
</evidence>
<dbReference type="Gene3D" id="2.40.40.20">
    <property type="match status" value="1"/>
</dbReference>
<organism evidence="9 10">
    <name type="scientific">Effusibacillus consociatus</name>
    <dbReference type="NCBI Taxonomy" id="1117041"/>
    <lineage>
        <taxon>Bacteria</taxon>
        <taxon>Bacillati</taxon>
        <taxon>Bacillota</taxon>
        <taxon>Bacilli</taxon>
        <taxon>Bacillales</taxon>
        <taxon>Alicyclobacillaceae</taxon>
        <taxon>Effusibacillus</taxon>
    </lineage>
</organism>
<name>A0ABV9Q336_9BACL</name>
<keyword evidence="7" id="KW-0411">Iron-sulfur</keyword>
<dbReference type="Gene3D" id="3.30.2070.10">
    <property type="entry name" value="Formate dehydrogenase/DMSO reductase"/>
    <property type="match status" value="1"/>
</dbReference>
<dbReference type="EMBL" id="JBHSHC010000097">
    <property type="protein sequence ID" value="MFC4768178.1"/>
    <property type="molecule type" value="Genomic_DNA"/>
</dbReference>
<dbReference type="InterPro" id="IPR006657">
    <property type="entry name" value="MoPterin_dinucl-bd_dom"/>
</dbReference>
<protein>
    <submittedName>
        <fullName evidence="9">Molybdopterin-dependent oxidoreductase</fullName>
    </submittedName>
</protein>
<evidence type="ECO:0000256" key="4">
    <source>
        <dbReference type="ARBA" id="ARBA00022723"/>
    </source>
</evidence>
<evidence type="ECO:0000256" key="1">
    <source>
        <dbReference type="ARBA" id="ARBA00001942"/>
    </source>
</evidence>
<keyword evidence="5" id="KW-0560">Oxidoreductase</keyword>
<comment type="cofactor">
    <cofactor evidence="1">
        <name>Mo-bis(molybdopterin guanine dinucleotide)</name>
        <dbReference type="ChEBI" id="CHEBI:60539"/>
    </cofactor>
</comment>
<comment type="similarity">
    <text evidence="2">Belongs to the prokaryotic molybdopterin-containing oxidoreductase family.</text>
</comment>
<keyword evidence="6" id="KW-0408">Iron</keyword>
<dbReference type="Proteomes" id="UP001596002">
    <property type="component" value="Unassembled WGS sequence"/>
</dbReference>
<evidence type="ECO:0000259" key="8">
    <source>
        <dbReference type="PROSITE" id="PS51669"/>
    </source>
</evidence>
<evidence type="ECO:0000256" key="3">
    <source>
        <dbReference type="ARBA" id="ARBA00022505"/>
    </source>
</evidence>
<accession>A0ABV9Q336</accession>
<proteinExistence type="inferred from homology"/>
<dbReference type="InterPro" id="IPR006655">
    <property type="entry name" value="Mopterin_OxRdtase_prok_CS"/>
</dbReference>
<dbReference type="InterPro" id="IPR037920">
    <property type="entry name" value="YoaE_C"/>
</dbReference>
<evidence type="ECO:0000256" key="6">
    <source>
        <dbReference type="ARBA" id="ARBA00023004"/>
    </source>
</evidence>
<dbReference type="Gene3D" id="3.40.50.740">
    <property type="match status" value="1"/>
</dbReference>
<dbReference type="PROSITE" id="PS00490">
    <property type="entry name" value="MOLYBDOPTERIN_PROK_2"/>
    <property type="match status" value="1"/>
</dbReference>
<dbReference type="InterPro" id="IPR050612">
    <property type="entry name" value="Prok_Mopterin_Oxidored"/>
</dbReference>
<gene>
    <name evidence="9" type="ORF">ACFO8Q_12550</name>
</gene>
<keyword evidence="3" id="KW-0500">Molybdenum</keyword>
<evidence type="ECO:0000256" key="7">
    <source>
        <dbReference type="ARBA" id="ARBA00023014"/>
    </source>
</evidence>
<evidence type="ECO:0000256" key="5">
    <source>
        <dbReference type="ARBA" id="ARBA00023002"/>
    </source>
</evidence>
<feature type="domain" description="4Fe-4S Mo/W bis-MGD-type" evidence="8">
    <location>
        <begin position="1"/>
        <end position="58"/>
    </location>
</feature>
<dbReference type="CDD" id="cd02766">
    <property type="entry name" value="MopB_3"/>
    <property type="match status" value="1"/>
</dbReference>
<dbReference type="InterPro" id="IPR006656">
    <property type="entry name" value="Mopterin_OxRdtase"/>
</dbReference>
<dbReference type="Pfam" id="PF04879">
    <property type="entry name" value="Molybdop_Fe4S4"/>
    <property type="match status" value="1"/>
</dbReference>
<dbReference type="CDD" id="cd02786">
    <property type="entry name" value="MopB_CT_3"/>
    <property type="match status" value="1"/>
</dbReference>
<dbReference type="PROSITE" id="PS51669">
    <property type="entry name" value="4FE4S_MOW_BIS_MGD"/>
    <property type="match status" value="1"/>
</dbReference>
<keyword evidence="10" id="KW-1185">Reference proteome</keyword>
<dbReference type="Pfam" id="PF01568">
    <property type="entry name" value="Molydop_binding"/>
    <property type="match status" value="1"/>
</dbReference>
<evidence type="ECO:0000313" key="10">
    <source>
        <dbReference type="Proteomes" id="UP001596002"/>
    </source>
</evidence>
<dbReference type="Gene3D" id="3.40.228.10">
    <property type="entry name" value="Dimethylsulfoxide Reductase, domain 2"/>
    <property type="match status" value="1"/>
</dbReference>
<dbReference type="InterPro" id="IPR009010">
    <property type="entry name" value="Asp_de-COase-like_dom_sf"/>
</dbReference>
<comment type="caution">
    <text evidence="9">The sequence shown here is derived from an EMBL/GenBank/DDBJ whole genome shotgun (WGS) entry which is preliminary data.</text>
</comment>
<reference evidence="10" key="1">
    <citation type="journal article" date="2019" name="Int. J. Syst. Evol. Microbiol.">
        <title>The Global Catalogue of Microorganisms (GCM) 10K type strain sequencing project: providing services to taxonomists for standard genome sequencing and annotation.</title>
        <authorList>
            <consortium name="The Broad Institute Genomics Platform"/>
            <consortium name="The Broad Institute Genome Sequencing Center for Infectious Disease"/>
            <person name="Wu L."/>
            <person name="Ma J."/>
        </authorList>
    </citation>
    <scope>NUCLEOTIDE SEQUENCE [LARGE SCALE GENOMIC DNA]</scope>
    <source>
        <strain evidence="10">WYCCWR 12678</strain>
    </source>
</reference>
<sequence length="680" mass="75833">MQELKTVCPHDCPDTCSIIAKVEDGKVVSTKGDANHPFTRGALCTKVRHYDERIYSPDRVLYPMKRVGAKGEGVFQRITWDEALHAIVEKLQNTIDTYGGESVHHFKGSGTMGLIQSNIHFPFLHKIGASRARGGLCCPAAGIGWKYTVGENVGNRPESVAHTDLLIVWGMNMASTNMHMLAFYQQAKKNGAKMIVIDPYRHRTAKQADWFIPIRPGTDAALALGMMHVLVEEGMTDNDYIEKYTFGFEELKKELPRYTPEYVEEITGVPADDVRKLARMYGQARAPFIRMGMGLSRNRRGGMIVRTIACLPGLIGAFHKKGGGALMFTTGVFPLRTEAVTRPDLLPKPARVLDKVRLGHSLLEEQEPPVTFLFVTGGNPALSCPDQGAVRKGLARENLFTVVHEQFMTDTAKFADILLPATTSFESYDVYQSFGHTYFQKAEPVIFPIGEAWSNHDFYCALARKMGFADDVFTKPIQELALELLPDTITDAQKEAFLAGEPVELVEIEKFFEGGFPTSSGKLEFYSEQMARDGYPPLPTYSEIEDGEDEGDLHLLTPPAHYTLNTSFGGVQSLREKEGRPTVRIHPEDAKVRGITEDGWVKVYNDRGSIRLWARLVEDAPRGVVAAEGVWWTAHVPDGNPLNLLPSDRLTDMGWGSTLHDNRVRVRKINKEEEVGCREV</sequence>
<dbReference type="RefSeq" id="WP_380026107.1">
    <property type="nucleotide sequence ID" value="NZ_JBHSHC010000097.1"/>
</dbReference>
<dbReference type="PANTHER" id="PTHR43742">
    <property type="entry name" value="TRIMETHYLAMINE-N-OXIDE REDUCTASE"/>
    <property type="match status" value="1"/>
</dbReference>
<dbReference type="Pfam" id="PF00384">
    <property type="entry name" value="Molybdopterin"/>
    <property type="match status" value="1"/>
</dbReference>
<dbReference type="InterPro" id="IPR006963">
    <property type="entry name" value="Mopterin_OxRdtase_4Fe-4S_dom"/>
</dbReference>